<evidence type="ECO:0000313" key="1">
    <source>
        <dbReference type="EMBL" id="SJK99503.1"/>
    </source>
</evidence>
<proteinExistence type="predicted"/>
<dbReference type="Proteomes" id="UP000219338">
    <property type="component" value="Unassembled WGS sequence"/>
</dbReference>
<dbReference type="OrthoDB" id="3053737at2759"/>
<sequence length="142" mass="16798">MLFAVQKMKTSEDPLEDAAMTEEGWIWNLYKIRHPGMMDEEVEALEQEGDRVSFFRAEAERDRWLEQWEIKIAKFLQCIRSFDQYAVTWKVLASNNQSIEFKQYALEKANMYAMLGARARQEFETLGYENALNRPAEQTLED</sequence>
<evidence type="ECO:0000313" key="2">
    <source>
        <dbReference type="Proteomes" id="UP000219338"/>
    </source>
</evidence>
<gene>
    <name evidence="1" type="ORF">ARMOST_02806</name>
</gene>
<keyword evidence="2" id="KW-1185">Reference proteome</keyword>
<dbReference type="OMA" id="QWELKSA"/>
<reference evidence="2" key="1">
    <citation type="journal article" date="2017" name="Nat. Ecol. Evol.">
        <title>Genome expansion and lineage-specific genetic innovations in the forest pathogenic fungi Armillaria.</title>
        <authorList>
            <person name="Sipos G."/>
            <person name="Prasanna A.N."/>
            <person name="Walter M.C."/>
            <person name="O'Connor E."/>
            <person name="Balint B."/>
            <person name="Krizsan K."/>
            <person name="Kiss B."/>
            <person name="Hess J."/>
            <person name="Varga T."/>
            <person name="Slot J."/>
            <person name="Riley R."/>
            <person name="Boka B."/>
            <person name="Rigling D."/>
            <person name="Barry K."/>
            <person name="Lee J."/>
            <person name="Mihaltcheva S."/>
            <person name="LaButti K."/>
            <person name="Lipzen A."/>
            <person name="Waldron R."/>
            <person name="Moloney N.M."/>
            <person name="Sperisen C."/>
            <person name="Kredics L."/>
            <person name="Vagvoelgyi C."/>
            <person name="Patrignani A."/>
            <person name="Fitzpatrick D."/>
            <person name="Nagy I."/>
            <person name="Doyle S."/>
            <person name="Anderson J.B."/>
            <person name="Grigoriev I.V."/>
            <person name="Gueldener U."/>
            <person name="Muensterkoetter M."/>
            <person name="Nagy L.G."/>
        </authorList>
    </citation>
    <scope>NUCLEOTIDE SEQUENCE [LARGE SCALE GENOMIC DNA]</scope>
    <source>
        <strain evidence="2">C18/9</strain>
    </source>
</reference>
<organism evidence="1 2">
    <name type="scientific">Armillaria ostoyae</name>
    <name type="common">Armillaria root rot fungus</name>
    <dbReference type="NCBI Taxonomy" id="47428"/>
    <lineage>
        <taxon>Eukaryota</taxon>
        <taxon>Fungi</taxon>
        <taxon>Dikarya</taxon>
        <taxon>Basidiomycota</taxon>
        <taxon>Agaricomycotina</taxon>
        <taxon>Agaricomycetes</taxon>
        <taxon>Agaricomycetidae</taxon>
        <taxon>Agaricales</taxon>
        <taxon>Marasmiineae</taxon>
        <taxon>Physalacriaceae</taxon>
        <taxon>Armillaria</taxon>
    </lineage>
</organism>
<accession>A0A284QSW7</accession>
<dbReference type="EMBL" id="FUEG01000002">
    <property type="protein sequence ID" value="SJK99503.1"/>
    <property type="molecule type" value="Genomic_DNA"/>
</dbReference>
<dbReference type="AlphaFoldDB" id="A0A284QSW7"/>
<protein>
    <submittedName>
        <fullName evidence="1">Uncharacterized protein</fullName>
    </submittedName>
</protein>
<name>A0A284QSW7_ARMOS</name>